<evidence type="ECO:0000313" key="3">
    <source>
        <dbReference type="Proteomes" id="UP001153321"/>
    </source>
</evidence>
<evidence type="ECO:0000256" key="1">
    <source>
        <dbReference type="SAM" id="MobiDB-lite"/>
    </source>
</evidence>
<dbReference type="AlphaFoldDB" id="A0A9P0I5C2"/>
<dbReference type="EMBL" id="LR824551">
    <property type="protein sequence ID" value="CAH1640512.1"/>
    <property type="molecule type" value="Genomic_DNA"/>
</dbReference>
<proteinExistence type="predicted"/>
<evidence type="ECO:0000313" key="2">
    <source>
        <dbReference type="EMBL" id="CAH1640512.1"/>
    </source>
</evidence>
<dbReference type="Proteomes" id="UP001153321">
    <property type="component" value="Chromosome 20"/>
</dbReference>
<reference evidence="2" key="1">
    <citation type="submission" date="2022-02" db="EMBL/GenBank/DDBJ databases">
        <authorList>
            <person name="King R."/>
        </authorList>
    </citation>
    <scope>NUCLEOTIDE SEQUENCE</scope>
</reference>
<sequence length="199" mass="23405">MESGEDEDGNDIEILLNCEKDYDESLDPKITRVEIHKESEKKTPEKRKEREDDLNDEDDFITVNRRKNKILIRSNSAGSQNQLRVDSEKKDDEMNNLASFEVCVTSLENLPKQMAFARLLRCENIKNVTRIKYKSVNKVLIQFQEKEDATKLMECQKFKDMGWRCQLLNEMTLSYGVVKGVDLELKEKDIMEYWNAVQR</sequence>
<keyword evidence="3" id="KW-1185">Reference proteome</keyword>
<feature type="region of interest" description="Disordered" evidence="1">
    <location>
        <begin position="27"/>
        <end position="55"/>
    </location>
</feature>
<name>A0A9P0I5C2_SPOLI</name>
<feature type="compositionally biased region" description="Basic and acidic residues" evidence="1">
    <location>
        <begin position="27"/>
        <end position="51"/>
    </location>
</feature>
<gene>
    <name evidence="2" type="ORF">SPLIT_LOCUS5868</name>
</gene>
<accession>A0A9P0I5C2</accession>
<protein>
    <submittedName>
        <fullName evidence="2">Uncharacterized protein</fullName>
    </submittedName>
</protein>
<organism evidence="2 3">
    <name type="scientific">Spodoptera littoralis</name>
    <name type="common">Egyptian cotton leafworm</name>
    <dbReference type="NCBI Taxonomy" id="7109"/>
    <lineage>
        <taxon>Eukaryota</taxon>
        <taxon>Metazoa</taxon>
        <taxon>Ecdysozoa</taxon>
        <taxon>Arthropoda</taxon>
        <taxon>Hexapoda</taxon>
        <taxon>Insecta</taxon>
        <taxon>Pterygota</taxon>
        <taxon>Neoptera</taxon>
        <taxon>Endopterygota</taxon>
        <taxon>Lepidoptera</taxon>
        <taxon>Glossata</taxon>
        <taxon>Ditrysia</taxon>
        <taxon>Noctuoidea</taxon>
        <taxon>Noctuidae</taxon>
        <taxon>Amphipyrinae</taxon>
        <taxon>Spodoptera</taxon>
    </lineage>
</organism>